<keyword evidence="3" id="KW-1185">Reference proteome</keyword>
<sequence>MVVFFLSIILLTVFMVPMVIWRINGGDLFGPIMINGFMHVVTIIPYLFILSYDSDILGNLVLSRINDLEISVAIYVLLQSIAYLFIVLGISSRFANTVSLKLPKFNTTISKKTYRTAFFISFLIGFIAFVYMIQTSGGFLHLLNNLEQRSSILSGVGYISVFVQLLTFAVVLLVYSKKVHSPPSKNIIIAFFVILVMLIETTSGARKDAVFLLFFVFIVAHYSYYHFKNIPKKAWLILFFVFLYALSVPLLRDEGGIEHYANSPEALIGDSIDNASNSLNGVSYVRHYLLVTNEFSVNDIWLGKSYLDLLVAPIPSNFYEGKPPIDDGVYLRTLAEGREVSPPMPYNELFPSSWPPETFGAMYMNFWIPGLFIGMYLLGFFYKITYTYMKNSNYSFFSIFLYGHIIINFELSNLRIVQAITFLSVLLIFSFVFFQISLDRSNKNKK</sequence>
<feature type="transmembrane region" description="Helical" evidence="1">
    <location>
        <begin position="234"/>
        <end position="251"/>
    </location>
</feature>
<accession>A0A2T4U3B7</accession>
<feature type="transmembrane region" description="Helical" evidence="1">
    <location>
        <begin position="417"/>
        <end position="438"/>
    </location>
</feature>
<feature type="transmembrane region" description="Helical" evidence="1">
    <location>
        <begin position="6"/>
        <end position="25"/>
    </location>
</feature>
<organism evidence="2 3">
    <name type="scientific">Alkalicoccus saliphilus</name>
    <dbReference type="NCBI Taxonomy" id="200989"/>
    <lineage>
        <taxon>Bacteria</taxon>
        <taxon>Bacillati</taxon>
        <taxon>Bacillota</taxon>
        <taxon>Bacilli</taxon>
        <taxon>Bacillales</taxon>
        <taxon>Bacillaceae</taxon>
        <taxon>Alkalicoccus</taxon>
    </lineage>
</organism>
<feature type="transmembrane region" description="Helical" evidence="1">
    <location>
        <begin position="116"/>
        <end position="133"/>
    </location>
</feature>
<dbReference type="RefSeq" id="WP_107585850.1">
    <property type="nucleotide sequence ID" value="NZ_PZJJ01000029.1"/>
</dbReference>
<reference evidence="2 3" key="1">
    <citation type="submission" date="2018-03" db="EMBL/GenBank/DDBJ databases">
        <title>Alkalicoccus saliphilus sp. nov., isolated from a mineral pool.</title>
        <authorList>
            <person name="Zhao B."/>
        </authorList>
    </citation>
    <scope>NUCLEOTIDE SEQUENCE [LARGE SCALE GENOMIC DNA]</scope>
    <source>
        <strain evidence="2 3">6AG</strain>
    </source>
</reference>
<evidence type="ECO:0008006" key="4">
    <source>
        <dbReference type="Google" id="ProtNLM"/>
    </source>
</evidence>
<keyword evidence="1" id="KW-0812">Transmembrane</keyword>
<evidence type="ECO:0000313" key="3">
    <source>
        <dbReference type="Proteomes" id="UP000240509"/>
    </source>
</evidence>
<keyword evidence="1" id="KW-0472">Membrane</keyword>
<dbReference type="OrthoDB" id="2965572at2"/>
<feature type="transmembrane region" description="Helical" evidence="1">
    <location>
        <begin position="72"/>
        <end position="95"/>
    </location>
</feature>
<dbReference type="AlphaFoldDB" id="A0A2T4U3B7"/>
<evidence type="ECO:0000256" key="1">
    <source>
        <dbReference type="SAM" id="Phobius"/>
    </source>
</evidence>
<protein>
    <recommendedName>
        <fullName evidence="4">Oligosaccharide repeat unit polymerase</fullName>
    </recommendedName>
</protein>
<keyword evidence="1" id="KW-1133">Transmembrane helix</keyword>
<dbReference type="Proteomes" id="UP000240509">
    <property type="component" value="Unassembled WGS sequence"/>
</dbReference>
<feature type="transmembrane region" description="Helical" evidence="1">
    <location>
        <begin position="153"/>
        <end position="175"/>
    </location>
</feature>
<feature type="transmembrane region" description="Helical" evidence="1">
    <location>
        <begin position="361"/>
        <end position="382"/>
    </location>
</feature>
<gene>
    <name evidence="2" type="ORF">C6Y45_13965</name>
</gene>
<proteinExistence type="predicted"/>
<feature type="transmembrane region" description="Helical" evidence="1">
    <location>
        <begin position="187"/>
        <end position="203"/>
    </location>
</feature>
<feature type="transmembrane region" description="Helical" evidence="1">
    <location>
        <begin position="394"/>
        <end position="411"/>
    </location>
</feature>
<feature type="transmembrane region" description="Helical" evidence="1">
    <location>
        <begin position="32"/>
        <end position="52"/>
    </location>
</feature>
<comment type="caution">
    <text evidence="2">The sequence shown here is derived from an EMBL/GenBank/DDBJ whole genome shotgun (WGS) entry which is preliminary data.</text>
</comment>
<feature type="transmembrane region" description="Helical" evidence="1">
    <location>
        <begin position="209"/>
        <end position="227"/>
    </location>
</feature>
<dbReference type="NCBIfam" id="TIGR04370">
    <property type="entry name" value="glyco_rpt_poly"/>
    <property type="match status" value="1"/>
</dbReference>
<dbReference type="EMBL" id="PZJJ01000029">
    <property type="protein sequence ID" value="PTL37903.1"/>
    <property type="molecule type" value="Genomic_DNA"/>
</dbReference>
<name>A0A2T4U3B7_9BACI</name>
<evidence type="ECO:0000313" key="2">
    <source>
        <dbReference type="EMBL" id="PTL37903.1"/>
    </source>
</evidence>